<dbReference type="RefSeq" id="XP_051364926.1">
    <property type="nucleotide sequence ID" value="XM_051503289.1"/>
</dbReference>
<name>A0A9Q0BGU6_9HYPO</name>
<evidence type="ECO:0000256" key="2">
    <source>
        <dbReference type="ARBA" id="ARBA00007992"/>
    </source>
</evidence>
<sequence length="426" mass="45420">MASDTRRLRVGIIGGGLAGAGVANALIQSPHLDVHVFESAPEFSERGAAIGLSANAQLALREITPSAEDSMRKAGGVPMNSSRIMVGSGEQAGTLVFDLAGAGMDPGIIFHRASLLRELLAPLPQHVLHPHKRLDVITPQDDGSVAVSFADGTVLTFDAVIGADGISSSVRSHVLGEEAFKHAATPGGFWDARALVSLDKAKATLGEDLFELDRQYGWAGDGAFIMHDVLEDRSLVQVVVSAVEHDHPTDRKRPLTKDVLDAKFKNWPDIPVAQGVKQLLLDDAEPVAWSQWEHKSTPTYANHHVCIVGDAAHATTPWQGAGAGQALEDAMILGALFSKVRSASDVAAAFKAFDAVRRPRAQQVIDSSRGTGAIMCGQDRELGLDATKLAGGLAPRWGFIFALTMTDHKEQALAQLHEFQKRNVAL</sequence>
<keyword evidence="3" id="KW-0285">Flavoprotein</keyword>
<dbReference type="Pfam" id="PF01494">
    <property type="entry name" value="FAD_binding_3"/>
    <property type="match status" value="1"/>
</dbReference>
<evidence type="ECO:0000313" key="8">
    <source>
        <dbReference type="EMBL" id="KAI6784070.1"/>
    </source>
</evidence>
<dbReference type="EMBL" id="JAGIXG020000005">
    <property type="protein sequence ID" value="KAI6784070.1"/>
    <property type="molecule type" value="Genomic_DNA"/>
</dbReference>
<evidence type="ECO:0000313" key="9">
    <source>
        <dbReference type="Proteomes" id="UP001055219"/>
    </source>
</evidence>
<proteinExistence type="inferred from homology"/>
<comment type="cofactor">
    <cofactor evidence="1">
        <name>FAD</name>
        <dbReference type="ChEBI" id="CHEBI:57692"/>
    </cofactor>
</comment>
<keyword evidence="6" id="KW-0503">Monooxygenase</keyword>
<dbReference type="PANTHER" id="PTHR46720:SF3">
    <property type="entry name" value="FAD-BINDING DOMAIN-CONTAINING PROTEIN-RELATED"/>
    <property type="match status" value="1"/>
</dbReference>
<evidence type="ECO:0000256" key="6">
    <source>
        <dbReference type="ARBA" id="ARBA00023033"/>
    </source>
</evidence>
<dbReference type="InterPro" id="IPR051104">
    <property type="entry name" value="FAD_monoxygenase"/>
</dbReference>
<evidence type="ECO:0000256" key="1">
    <source>
        <dbReference type="ARBA" id="ARBA00001974"/>
    </source>
</evidence>
<dbReference type="PRINTS" id="PR00420">
    <property type="entry name" value="RNGMNOXGNASE"/>
</dbReference>
<dbReference type="Gene3D" id="3.50.50.60">
    <property type="entry name" value="FAD/NAD(P)-binding domain"/>
    <property type="match status" value="1"/>
</dbReference>
<evidence type="ECO:0000259" key="7">
    <source>
        <dbReference type="Pfam" id="PF01494"/>
    </source>
</evidence>
<evidence type="ECO:0000256" key="3">
    <source>
        <dbReference type="ARBA" id="ARBA00022630"/>
    </source>
</evidence>
<dbReference type="InterPro" id="IPR036188">
    <property type="entry name" value="FAD/NAD-bd_sf"/>
</dbReference>
<reference evidence="8" key="2">
    <citation type="submission" date="2022-07" db="EMBL/GenBank/DDBJ databases">
        <authorList>
            <person name="Goncalves M.F.M."/>
            <person name="Hilario S."/>
            <person name="Van De Peer Y."/>
            <person name="Esteves A.C."/>
            <person name="Alves A."/>
        </authorList>
    </citation>
    <scope>NUCLEOTIDE SEQUENCE</scope>
    <source>
        <strain evidence="8">MUM 19.33</strain>
    </source>
</reference>
<dbReference type="OrthoDB" id="417877at2759"/>
<keyword evidence="9" id="KW-1185">Reference proteome</keyword>
<feature type="domain" description="FAD-binding" evidence="7">
    <location>
        <begin position="9"/>
        <end position="367"/>
    </location>
</feature>
<dbReference type="SUPFAM" id="SSF51905">
    <property type="entry name" value="FAD/NAD(P)-binding domain"/>
    <property type="match status" value="1"/>
</dbReference>
<keyword evidence="4" id="KW-0274">FAD</keyword>
<dbReference type="GO" id="GO:0004497">
    <property type="term" value="F:monooxygenase activity"/>
    <property type="evidence" value="ECO:0007669"/>
    <property type="project" value="UniProtKB-KW"/>
</dbReference>
<gene>
    <name evidence="8" type="ORF">J7T54_004616</name>
</gene>
<reference evidence="8" key="1">
    <citation type="journal article" date="2021" name="J Fungi (Basel)">
        <title>Genomic and Metabolomic Analyses of the Marine Fungus Emericellopsis cladophorae: Insights into Saltwater Adaptability Mechanisms and Its Biosynthetic Potential.</title>
        <authorList>
            <person name="Goncalves M.F.M."/>
            <person name="Hilario S."/>
            <person name="Van de Peer Y."/>
            <person name="Esteves A.C."/>
            <person name="Alves A."/>
        </authorList>
    </citation>
    <scope>NUCLEOTIDE SEQUENCE</scope>
    <source>
        <strain evidence="8">MUM 19.33</strain>
    </source>
</reference>
<comment type="similarity">
    <text evidence="2">Belongs to the paxM FAD-dependent monooxygenase family.</text>
</comment>
<evidence type="ECO:0000256" key="5">
    <source>
        <dbReference type="ARBA" id="ARBA00023002"/>
    </source>
</evidence>
<accession>A0A9Q0BGU6</accession>
<dbReference type="AlphaFoldDB" id="A0A9Q0BGU6"/>
<dbReference type="Proteomes" id="UP001055219">
    <property type="component" value="Unassembled WGS sequence"/>
</dbReference>
<dbReference type="InterPro" id="IPR002938">
    <property type="entry name" value="FAD-bd"/>
</dbReference>
<comment type="caution">
    <text evidence="8">The sequence shown here is derived from an EMBL/GenBank/DDBJ whole genome shotgun (WGS) entry which is preliminary data.</text>
</comment>
<dbReference type="GeneID" id="75831102"/>
<dbReference type="PANTHER" id="PTHR46720">
    <property type="entry name" value="HYDROXYLASE, PUTATIVE (AFU_ORTHOLOGUE AFUA_3G01460)-RELATED"/>
    <property type="match status" value="1"/>
</dbReference>
<dbReference type="GO" id="GO:0044550">
    <property type="term" value="P:secondary metabolite biosynthetic process"/>
    <property type="evidence" value="ECO:0007669"/>
    <property type="project" value="TreeGrafter"/>
</dbReference>
<protein>
    <submittedName>
        <fullName evidence="8">PesA</fullName>
    </submittedName>
</protein>
<evidence type="ECO:0000256" key="4">
    <source>
        <dbReference type="ARBA" id="ARBA00022827"/>
    </source>
</evidence>
<keyword evidence="5" id="KW-0560">Oxidoreductase</keyword>
<dbReference type="GO" id="GO:0071949">
    <property type="term" value="F:FAD binding"/>
    <property type="evidence" value="ECO:0007669"/>
    <property type="project" value="InterPro"/>
</dbReference>
<organism evidence="8 9">
    <name type="scientific">Emericellopsis cladophorae</name>
    <dbReference type="NCBI Taxonomy" id="2686198"/>
    <lineage>
        <taxon>Eukaryota</taxon>
        <taxon>Fungi</taxon>
        <taxon>Dikarya</taxon>
        <taxon>Ascomycota</taxon>
        <taxon>Pezizomycotina</taxon>
        <taxon>Sordariomycetes</taxon>
        <taxon>Hypocreomycetidae</taxon>
        <taxon>Hypocreales</taxon>
        <taxon>Bionectriaceae</taxon>
        <taxon>Emericellopsis</taxon>
    </lineage>
</organism>